<keyword evidence="2" id="KW-1185">Reference proteome</keyword>
<name>A0A2T0RIF5_9RHOB</name>
<dbReference type="Proteomes" id="UP000239480">
    <property type="component" value="Unassembled WGS sequence"/>
</dbReference>
<gene>
    <name evidence="1" type="ORF">CLV78_11134</name>
</gene>
<protein>
    <submittedName>
        <fullName evidence="1">Uncharacterized protein</fullName>
    </submittedName>
</protein>
<proteinExistence type="predicted"/>
<reference evidence="1 2" key="1">
    <citation type="submission" date="2018-03" db="EMBL/GenBank/DDBJ databases">
        <title>Genomic Encyclopedia of Archaeal and Bacterial Type Strains, Phase II (KMG-II): from individual species to whole genera.</title>
        <authorList>
            <person name="Goeker M."/>
        </authorList>
    </citation>
    <scope>NUCLEOTIDE SEQUENCE [LARGE SCALE GENOMIC DNA]</scope>
    <source>
        <strain evidence="1 2">DSM 29328</strain>
    </source>
</reference>
<dbReference type="EMBL" id="PVTD01000011">
    <property type="protein sequence ID" value="PRY20880.1"/>
    <property type="molecule type" value="Genomic_DNA"/>
</dbReference>
<evidence type="ECO:0000313" key="1">
    <source>
        <dbReference type="EMBL" id="PRY20880.1"/>
    </source>
</evidence>
<comment type="caution">
    <text evidence="1">The sequence shown here is derived from an EMBL/GenBank/DDBJ whole genome shotgun (WGS) entry which is preliminary data.</text>
</comment>
<organism evidence="1 2">
    <name type="scientific">Aliiruegeria haliotis</name>
    <dbReference type="NCBI Taxonomy" id="1280846"/>
    <lineage>
        <taxon>Bacteria</taxon>
        <taxon>Pseudomonadati</taxon>
        <taxon>Pseudomonadota</taxon>
        <taxon>Alphaproteobacteria</taxon>
        <taxon>Rhodobacterales</taxon>
        <taxon>Roseobacteraceae</taxon>
        <taxon>Aliiruegeria</taxon>
    </lineage>
</organism>
<accession>A0A2T0RIF5</accession>
<evidence type="ECO:0000313" key="2">
    <source>
        <dbReference type="Proteomes" id="UP000239480"/>
    </source>
</evidence>
<dbReference type="RefSeq" id="WP_158263613.1">
    <property type="nucleotide sequence ID" value="NZ_PVTD01000011.1"/>
</dbReference>
<dbReference type="AlphaFoldDB" id="A0A2T0RIF5"/>
<sequence>MRRLYRNVHIAMIAALLLVAVAFEASAVHGTDLAHERADRVLIHVGPQ</sequence>